<dbReference type="InterPro" id="IPR011990">
    <property type="entry name" value="TPR-like_helical_dom_sf"/>
</dbReference>
<dbReference type="Proteomes" id="UP000318741">
    <property type="component" value="Chromosome"/>
</dbReference>
<dbReference type="Pfam" id="PF04932">
    <property type="entry name" value="Wzy_C"/>
    <property type="match status" value="1"/>
</dbReference>
<keyword evidence="8" id="KW-0436">Ligase</keyword>
<feature type="transmembrane region" description="Helical" evidence="6">
    <location>
        <begin position="391"/>
        <end position="411"/>
    </location>
</feature>
<feature type="transmembrane region" description="Helical" evidence="6">
    <location>
        <begin position="477"/>
        <end position="495"/>
    </location>
</feature>
<keyword evidence="3 6" id="KW-1133">Transmembrane helix</keyword>
<feature type="transmembrane region" description="Helical" evidence="6">
    <location>
        <begin position="559"/>
        <end position="577"/>
    </location>
</feature>
<keyword evidence="5" id="KW-0802">TPR repeat</keyword>
<reference evidence="8 9" key="1">
    <citation type="submission" date="2019-02" db="EMBL/GenBank/DDBJ databases">
        <title>Deep-cultivation of Planctomycetes and their phenomic and genomic characterization uncovers novel biology.</title>
        <authorList>
            <person name="Wiegand S."/>
            <person name="Jogler M."/>
            <person name="Boedeker C."/>
            <person name="Pinto D."/>
            <person name="Vollmers J."/>
            <person name="Rivas-Marin E."/>
            <person name="Kohn T."/>
            <person name="Peeters S.H."/>
            <person name="Heuer A."/>
            <person name="Rast P."/>
            <person name="Oberbeckmann S."/>
            <person name="Bunk B."/>
            <person name="Jeske O."/>
            <person name="Meyerdierks A."/>
            <person name="Storesund J.E."/>
            <person name="Kallscheuer N."/>
            <person name="Luecker S."/>
            <person name="Lage O.M."/>
            <person name="Pohl T."/>
            <person name="Merkel B.J."/>
            <person name="Hornburger P."/>
            <person name="Mueller R.-W."/>
            <person name="Bruemmer F."/>
            <person name="Labrenz M."/>
            <person name="Spormann A.M."/>
            <person name="Op den Camp H."/>
            <person name="Overmann J."/>
            <person name="Amann R."/>
            <person name="Jetten M.S.M."/>
            <person name="Mascher T."/>
            <person name="Medema M.H."/>
            <person name="Devos D.P."/>
            <person name="Kaster A.-K."/>
            <person name="Ovreas L."/>
            <person name="Rohde M."/>
            <person name="Galperin M.Y."/>
            <person name="Jogler C."/>
        </authorList>
    </citation>
    <scope>NUCLEOTIDE SEQUENCE [LARGE SCALE GENOMIC DNA]</scope>
    <source>
        <strain evidence="8 9">CA12</strain>
    </source>
</reference>
<feature type="transmembrane region" description="Helical" evidence="6">
    <location>
        <begin position="302"/>
        <end position="322"/>
    </location>
</feature>
<evidence type="ECO:0000256" key="3">
    <source>
        <dbReference type="ARBA" id="ARBA00022989"/>
    </source>
</evidence>
<evidence type="ECO:0000256" key="2">
    <source>
        <dbReference type="ARBA" id="ARBA00022692"/>
    </source>
</evidence>
<evidence type="ECO:0000313" key="8">
    <source>
        <dbReference type="EMBL" id="QDT17926.1"/>
    </source>
</evidence>
<evidence type="ECO:0000256" key="5">
    <source>
        <dbReference type="PROSITE-ProRule" id="PRU00339"/>
    </source>
</evidence>
<dbReference type="AlphaFoldDB" id="A0A517PEX7"/>
<protein>
    <submittedName>
        <fullName evidence="8">O-Antigen ligase</fullName>
    </submittedName>
</protein>
<keyword evidence="4 6" id="KW-0472">Membrane</keyword>
<dbReference type="PANTHER" id="PTHR37422">
    <property type="entry name" value="TEICHURONIC ACID BIOSYNTHESIS PROTEIN TUAE"/>
    <property type="match status" value="1"/>
</dbReference>
<feature type="transmembrane region" description="Helical" evidence="6">
    <location>
        <begin position="252"/>
        <end position="268"/>
    </location>
</feature>
<evidence type="ECO:0000256" key="1">
    <source>
        <dbReference type="ARBA" id="ARBA00004141"/>
    </source>
</evidence>
<evidence type="ECO:0000256" key="6">
    <source>
        <dbReference type="SAM" id="Phobius"/>
    </source>
</evidence>
<feature type="transmembrane region" description="Helical" evidence="6">
    <location>
        <begin position="57"/>
        <end position="75"/>
    </location>
</feature>
<feature type="transmembrane region" description="Helical" evidence="6">
    <location>
        <begin position="274"/>
        <end position="290"/>
    </location>
</feature>
<feature type="transmembrane region" description="Helical" evidence="6">
    <location>
        <begin position="439"/>
        <end position="457"/>
    </location>
</feature>
<dbReference type="RefSeq" id="WP_145360919.1">
    <property type="nucleotide sequence ID" value="NZ_CP036265.1"/>
</dbReference>
<evidence type="ECO:0000256" key="4">
    <source>
        <dbReference type="ARBA" id="ARBA00023136"/>
    </source>
</evidence>
<dbReference type="InterPro" id="IPR007016">
    <property type="entry name" value="O-antigen_ligase-rel_domated"/>
</dbReference>
<organism evidence="8 9">
    <name type="scientific">Alienimonas californiensis</name>
    <dbReference type="NCBI Taxonomy" id="2527989"/>
    <lineage>
        <taxon>Bacteria</taxon>
        <taxon>Pseudomonadati</taxon>
        <taxon>Planctomycetota</taxon>
        <taxon>Planctomycetia</taxon>
        <taxon>Planctomycetales</taxon>
        <taxon>Planctomycetaceae</taxon>
        <taxon>Alienimonas</taxon>
    </lineage>
</organism>
<sequence length="749" mass="77333">MTGPAAERVPNPAPPAGGDPWLGPLRVAAGLSVAGRFLVPTEATLLGLTPGDAAADGWLSTLALLALGLFAFRSWRTGGGVRWGRCESLLVGLVLAHAVAAAPIFWEGGPRRAAAETVFNWAGLAATAVLLRGLWRPGDRVRFAALAVACGTAAAAVGAWQVAVSLPASRAAYLEAREQAAAPDAAVRAAARARLAAMGVPEDPAGRKRWEDRLLGSREPFGPFSLANTLAGVLLAAALLLPAVIRKERTSLVVAGLATALLVGVLLLTKSRTGYVGFAAGGLTWAALRWGRGAGRGAGRKWLLGAGVAGGLLLLGVGGAVLTGQLDREVISEAPRSLTFRLQYWTGTLRALAERPLLGTGPANLRPFYLLHKEAAASEAIAAPHNFVLDLWTSGGLLAPLLAAALAWCGVTRWRSAPVSTPDEAGGEGEEATPNWDPLFVGALAAFGLIGAFGGLLGPVADLTPDLNPWIYAVVRGWNWAILLAAAPAAAVLWVCGRPRRVNSRTGPAWAAACVGLAVHLLGADGAEFPAIVVLFLLALAAAPVSAEEPSEPRRRASLVVAVVAALLAAIGLWFVLLPGRTAGALIETAEAEAARGRDPRGTLMRADATDPLSDAALMALAESATAQALVNPSSGLRTEAVALWKEVLSRRPREGRAYQRLSDVYGSAGDWPEALEAARAAVALDPSAAAPWARLAESAAEAGDMATAQAAARAALERDAVTRSAGHADRVLPDEVVENLRRRLSAGD</sequence>
<evidence type="ECO:0000313" key="9">
    <source>
        <dbReference type="Proteomes" id="UP000318741"/>
    </source>
</evidence>
<proteinExistence type="predicted"/>
<feature type="transmembrane region" description="Helical" evidence="6">
    <location>
        <begin position="224"/>
        <end position="245"/>
    </location>
</feature>
<keyword evidence="2 6" id="KW-0812">Transmembrane</keyword>
<dbReference type="Gene3D" id="1.25.40.10">
    <property type="entry name" value="Tetratricopeptide repeat domain"/>
    <property type="match status" value="1"/>
</dbReference>
<dbReference type="KEGG" id="acaf:CA12_40640"/>
<dbReference type="GO" id="GO:0016020">
    <property type="term" value="C:membrane"/>
    <property type="evidence" value="ECO:0007669"/>
    <property type="project" value="UniProtKB-SubCell"/>
</dbReference>
<name>A0A517PEX7_9PLAN</name>
<dbReference type="PROSITE" id="PS50005">
    <property type="entry name" value="TPR"/>
    <property type="match status" value="1"/>
</dbReference>
<feature type="transmembrane region" description="Helical" evidence="6">
    <location>
        <begin position="87"/>
        <end position="106"/>
    </location>
</feature>
<feature type="domain" description="O-antigen ligase-related" evidence="7">
    <location>
        <begin position="258"/>
        <end position="401"/>
    </location>
</feature>
<feature type="transmembrane region" description="Helical" evidence="6">
    <location>
        <begin position="118"/>
        <end position="135"/>
    </location>
</feature>
<dbReference type="EMBL" id="CP036265">
    <property type="protein sequence ID" value="QDT17926.1"/>
    <property type="molecule type" value="Genomic_DNA"/>
</dbReference>
<keyword evidence="9" id="KW-1185">Reference proteome</keyword>
<feature type="transmembrane region" description="Helical" evidence="6">
    <location>
        <begin position="529"/>
        <end position="547"/>
    </location>
</feature>
<feature type="transmembrane region" description="Helical" evidence="6">
    <location>
        <begin position="507"/>
        <end position="523"/>
    </location>
</feature>
<feature type="transmembrane region" description="Helical" evidence="6">
    <location>
        <begin position="142"/>
        <end position="163"/>
    </location>
</feature>
<dbReference type="OrthoDB" id="274640at2"/>
<dbReference type="GO" id="GO:0016874">
    <property type="term" value="F:ligase activity"/>
    <property type="evidence" value="ECO:0007669"/>
    <property type="project" value="UniProtKB-KW"/>
</dbReference>
<dbReference type="SUPFAM" id="SSF48452">
    <property type="entry name" value="TPR-like"/>
    <property type="match status" value="1"/>
</dbReference>
<dbReference type="InterPro" id="IPR019734">
    <property type="entry name" value="TPR_rpt"/>
</dbReference>
<dbReference type="InterPro" id="IPR051533">
    <property type="entry name" value="WaaL-like"/>
</dbReference>
<dbReference type="PANTHER" id="PTHR37422:SF13">
    <property type="entry name" value="LIPOPOLYSACCHARIDE BIOSYNTHESIS PROTEIN PA4999-RELATED"/>
    <property type="match status" value="1"/>
</dbReference>
<comment type="subcellular location">
    <subcellularLocation>
        <location evidence="1">Membrane</location>
        <topology evidence="1">Multi-pass membrane protein</topology>
    </subcellularLocation>
</comment>
<accession>A0A517PEX7</accession>
<feature type="repeat" description="TPR" evidence="5">
    <location>
        <begin position="656"/>
        <end position="689"/>
    </location>
</feature>
<evidence type="ECO:0000259" key="7">
    <source>
        <dbReference type="Pfam" id="PF04932"/>
    </source>
</evidence>
<gene>
    <name evidence="8" type="ORF">CA12_40640</name>
</gene>